<dbReference type="PATRIC" id="fig|631454.5.peg.459"/>
<dbReference type="OrthoDB" id="7949130at2"/>
<gene>
    <name evidence="2" type="ORF">N177_0467</name>
</gene>
<dbReference type="PIRSF" id="PIRSF033239">
    <property type="entry name" value="ExoD"/>
    <property type="match status" value="1"/>
</dbReference>
<reference evidence="2 3" key="1">
    <citation type="journal article" date="2014" name="Genome Announc.">
        <title>Draft Genome Sequence of Lutibaculum baratangense Strain AMV1T, Isolated from a Mud Volcano in Andamans, India.</title>
        <authorList>
            <person name="Singh A."/>
            <person name="Sreenivas A."/>
            <person name="Sathyanarayana Reddy G."/>
            <person name="Pinnaka A.K."/>
            <person name="Shivaji S."/>
        </authorList>
    </citation>
    <scope>NUCLEOTIDE SEQUENCE [LARGE SCALE GENOMIC DNA]</scope>
    <source>
        <strain evidence="2 3">AMV1</strain>
    </source>
</reference>
<protein>
    <submittedName>
        <fullName evidence="2">Exopolysaccharide synthesis, ExoD</fullName>
    </submittedName>
</protein>
<dbReference type="STRING" id="631454.N177_0467"/>
<keyword evidence="3" id="KW-1185">Reference proteome</keyword>
<dbReference type="InterPro" id="IPR010331">
    <property type="entry name" value="ExoD"/>
</dbReference>
<accession>V4RLZ5</accession>
<feature type="transmembrane region" description="Helical" evidence="1">
    <location>
        <begin position="149"/>
        <end position="169"/>
    </location>
</feature>
<evidence type="ECO:0000313" key="3">
    <source>
        <dbReference type="Proteomes" id="UP000017819"/>
    </source>
</evidence>
<evidence type="ECO:0000256" key="1">
    <source>
        <dbReference type="SAM" id="Phobius"/>
    </source>
</evidence>
<feature type="transmembrane region" description="Helical" evidence="1">
    <location>
        <begin position="124"/>
        <end position="143"/>
    </location>
</feature>
<dbReference type="eggNOG" id="COG3932">
    <property type="taxonomic scope" value="Bacteria"/>
</dbReference>
<evidence type="ECO:0000313" key="2">
    <source>
        <dbReference type="EMBL" id="ESR27041.1"/>
    </source>
</evidence>
<feature type="transmembrane region" description="Helical" evidence="1">
    <location>
        <begin position="174"/>
        <end position="194"/>
    </location>
</feature>
<keyword evidence="1" id="KW-0812">Transmembrane</keyword>
<feature type="transmembrane region" description="Helical" evidence="1">
    <location>
        <begin position="57"/>
        <end position="78"/>
    </location>
</feature>
<dbReference type="PANTHER" id="PTHR41795:SF1">
    <property type="entry name" value="EXOPOLYSACCHARIDE SYNTHESIS PROTEIN"/>
    <property type="match status" value="1"/>
</dbReference>
<dbReference type="EMBL" id="AWXZ01000012">
    <property type="protein sequence ID" value="ESR27041.1"/>
    <property type="molecule type" value="Genomic_DNA"/>
</dbReference>
<dbReference type="RefSeq" id="WP_023430618.1">
    <property type="nucleotide sequence ID" value="NZ_AWXZ01000012.1"/>
</dbReference>
<dbReference type="AlphaFoldDB" id="V4RLZ5"/>
<sequence length="197" mass="21690">MADEQNGRALSDVLDRLESSVHDESIRVEEVVEKLGHKSFAALMLVFSLISTSPASAIPGITAVVALIVFILVVQMIAGRKSVWLPRFITRRRMSTEKLCKGIGWLRKPVHFVERFLRPRLTFLLHRPWLLLPLLLIMGLTLFMPLMEVIPTSGSIASAVIALFAAGLLTRDGALVVGSLILLLAVPLAVWHFGFSG</sequence>
<organism evidence="2 3">
    <name type="scientific">Lutibaculum baratangense AMV1</name>
    <dbReference type="NCBI Taxonomy" id="631454"/>
    <lineage>
        <taxon>Bacteria</taxon>
        <taxon>Pseudomonadati</taxon>
        <taxon>Pseudomonadota</taxon>
        <taxon>Alphaproteobacteria</taxon>
        <taxon>Hyphomicrobiales</taxon>
        <taxon>Tepidamorphaceae</taxon>
        <taxon>Lutibaculum</taxon>
    </lineage>
</organism>
<keyword evidence="1" id="KW-1133">Transmembrane helix</keyword>
<proteinExistence type="predicted"/>
<name>V4RLZ5_9HYPH</name>
<dbReference type="PANTHER" id="PTHR41795">
    <property type="entry name" value="EXOPOLYSACCHARIDE SYNTHESIS PROTEIN"/>
    <property type="match status" value="1"/>
</dbReference>
<comment type="caution">
    <text evidence="2">The sequence shown here is derived from an EMBL/GenBank/DDBJ whole genome shotgun (WGS) entry which is preliminary data.</text>
</comment>
<keyword evidence="1" id="KW-0472">Membrane</keyword>
<dbReference type="Proteomes" id="UP000017819">
    <property type="component" value="Unassembled WGS sequence"/>
</dbReference>
<dbReference type="Pfam" id="PF06055">
    <property type="entry name" value="ExoD"/>
    <property type="match status" value="1"/>
</dbReference>